<dbReference type="InterPro" id="IPR036812">
    <property type="entry name" value="NAD(P)_OxRdtase_dom_sf"/>
</dbReference>
<dbReference type="Pfam" id="PF00248">
    <property type="entry name" value="Aldo_ket_red"/>
    <property type="match status" value="1"/>
</dbReference>
<reference evidence="3" key="1">
    <citation type="submission" date="2021-07" db="EMBL/GenBank/DDBJ databases">
        <authorList>
            <person name="Durling M."/>
        </authorList>
    </citation>
    <scope>NUCLEOTIDE SEQUENCE</scope>
</reference>
<comment type="caution">
    <text evidence="3">The sequence shown here is derived from an EMBL/GenBank/DDBJ whole genome shotgun (WGS) entry which is preliminary data.</text>
</comment>
<proteinExistence type="predicted"/>
<keyword evidence="4" id="KW-1185">Reference proteome</keyword>
<dbReference type="GO" id="GO:0016491">
    <property type="term" value="F:oxidoreductase activity"/>
    <property type="evidence" value="ECO:0007669"/>
    <property type="project" value="UniProtKB-KW"/>
</dbReference>
<dbReference type="SUPFAM" id="SSF51430">
    <property type="entry name" value="NAD(P)-linked oxidoreductase"/>
    <property type="match status" value="1"/>
</dbReference>
<protein>
    <recommendedName>
        <fullName evidence="2">NADP-dependent oxidoreductase domain-containing protein</fullName>
    </recommendedName>
</protein>
<name>A0A9N9L7N2_9HELO</name>
<keyword evidence="1" id="KW-0560">Oxidoreductase</keyword>
<evidence type="ECO:0000313" key="3">
    <source>
        <dbReference type="EMBL" id="CAG8959583.1"/>
    </source>
</evidence>
<feature type="domain" description="NADP-dependent oxidoreductase" evidence="2">
    <location>
        <begin position="254"/>
        <end position="540"/>
    </location>
</feature>
<dbReference type="PANTHER" id="PTHR43147">
    <property type="entry name" value="PROTEIN TAS"/>
    <property type="match status" value="1"/>
</dbReference>
<dbReference type="Proteomes" id="UP000696280">
    <property type="component" value="Unassembled WGS sequence"/>
</dbReference>
<dbReference type="AlphaFoldDB" id="A0A9N9L7N2"/>
<dbReference type="InterPro" id="IPR023210">
    <property type="entry name" value="NADP_OxRdtase_dom"/>
</dbReference>
<evidence type="ECO:0000259" key="2">
    <source>
        <dbReference type="Pfam" id="PF00248"/>
    </source>
</evidence>
<evidence type="ECO:0000256" key="1">
    <source>
        <dbReference type="ARBA" id="ARBA00023002"/>
    </source>
</evidence>
<dbReference type="Gene3D" id="3.20.20.100">
    <property type="entry name" value="NADP-dependent oxidoreductase domain"/>
    <property type="match status" value="1"/>
</dbReference>
<dbReference type="OrthoDB" id="686384at2759"/>
<dbReference type="EMBL" id="CAJVRL010000092">
    <property type="protein sequence ID" value="CAG8959583.1"/>
    <property type="molecule type" value="Genomic_DNA"/>
</dbReference>
<dbReference type="PANTHER" id="PTHR43147:SF2">
    <property type="entry name" value="NADP-DEPENDENT OXIDOREDUCTASE DOMAIN-CONTAINING PROTEIN"/>
    <property type="match status" value="1"/>
</dbReference>
<accession>A0A9N9L7N2</accession>
<evidence type="ECO:0000313" key="4">
    <source>
        <dbReference type="Proteomes" id="UP000696280"/>
    </source>
</evidence>
<organism evidence="3 4">
    <name type="scientific">Hymenoscyphus fraxineus</name>
    <dbReference type="NCBI Taxonomy" id="746836"/>
    <lineage>
        <taxon>Eukaryota</taxon>
        <taxon>Fungi</taxon>
        <taxon>Dikarya</taxon>
        <taxon>Ascomycota</taxon>
        <taxon>Pezizomycotina</taxon>
        <taxon>Leotiomycetes</taxon>
        <taxon>Helotiales</taxon>
        <taxon>Helotiaceae</taxon>
        <taxon>Hymenoscyphus</taxon>
    </lineage>
</organism>
<sequence>MTSHSVTNEDQGKDSAKAPHTNMMVDCIIANLPEEALRSIMRGLLGGNPSITSSFQKQVSNYLTNTKPETIPELFDTSQGAPKPNSSFQDIQSRYRCLMGCGYGFESVKILTEIIRQVEALEVDASTEDGRAFLEVLEVVDGDIVQSVTAIQKQLLTGSGVRSMTVEESETVAEFNEALSSFREKQSASENSKRNLPLDFPFERGMSRVERLDGGDDKVKSANTKDVRTASTGFVSGNCKLELVKLGTAEVPRMFMGLWQFSSPAWGSASKSKINKHFRQHVDAGLVAYDMADHYGQFRSSQPDSEKIYCATKWAVFEPIKVTPEVVAANITERTALNATSIELLQFHWQDYGDKQYIEASRLLEQDPRISSLGLCNFDTSHMNEIVDHGIKVVSNQVQFSLIDLRPTFKMAESCRKHHVKLLTYGSLCGGFLASKWLKKPAPNLFDKDMTPSHRKYIEMITVWGGWSLFQELLHQLEFIGTKHGVSISCVAIRWVLDHDYVGAVIIGARMGISEHIEENLGVFSFCLDDGDREVIQKVLERSKARDVFEAMGDCGAEYR</sequence>
<gene>
    <name evidence="3" type="ORF">HYFRA_00001485</name>
</gene>